<organism evidence="2 3">
    <name type="scientific">Cladophialophora yegresii CBS 114405</name>
    <dbReference type="NCBI Taxonomy" id="1182544"/>
    <lineage>
        <taxon>Eukaryota</taxon>
        <taxon>Fungi</taxon>
        <taxon>Dikarya</taxon>
        <taxon>Ascomycota</taxon>
        <taxon>Pezizomycotina</taxon>
        <taxon>Eurotiomycetes</taxon>
        <taxon>Chaetothyriomycetidae</taxon>
        <taxon>Chaetothyriales</taxon>
        <taxon>Herpotrichiellaceae</taxon>
        <taxon>Cladophialophora</taxon>
    </lineage>
</organism>
<dbReference type="Gene3D" id="3.40.50.1000">
    <property type="entry name" value="HAD superfamily/HAD-like"/>
    <property type="match status" value="1"/>
</dbReference>
<sequence>MSSETHIDFNNCQIGRIPVVGLYGISGSGKTFVLEALKRALGTDHILVEGSEVISKLVDGGLQGFHGLEENQKEAVRQLALQTIQADCLNDRKVGVVAGHFMLWLGAEGVGSSVWTQQDASTYTHIIYLSPPAETIHHRRCHDAAKPRPEVTIDKLRQWQSEEERQLRMTCYRSGIIYTSVREDSPLAQVTSLLELFLHRGQESHRREVEKQLDHFIAPAAKNLVSALVLDADKTLSPADSGHLFWEHVHSQELFGTQGDYLKGIFGGPLGYTSAAFLQMALLYEELLTLNVFDDVCTDVAERISLYPDVAALLLRLRRDGKTGILIVTCGLRRVWERVLDRHGLLDSVKVIGSGPIRDAHVITGRVKANLVAHLQRYYHLHVAAVGDGVLDLEMFAQADRAVVIVGDQKTRSQRMEKELAAAITGGRVSASQALLSAARSPRLDTGVLPLIELNASEFDAHILRGLPFPLLNTIDLTETRIAQILATPMRDSSNKGPALRNAHWQTGRYLAQTTLPNLLGVEEYMIRHVQGHNVSGHRIAQQNKALIVALMRGGEPMAMGISEVLPSASFLHAKKPEDVTGEILEGTSIVILADSVVNSGQTVADFIGHLTSLKPTMRIIVMAGVVQVEATARIEGLCTTRQSRRVDLVTLRVSHNKFPGRGGTDTGNRLFLTETLK</sequence>
<dbReference type="InterPro" id="IPR023214">
    <property type="entry name" value="HAD_sf"/>
</dbReference>
<dbReference type="eggNOG" id="ENOG502SH5I">
    <property type="taxonomic scope" value="Eukaryota"/>
</dbReference>
<dbReference type="InterPro" id="IPR029057">
    <property type="entry name" value="PRTase-like"/>
</dbReference>
<dbReference type="SUPFAM" id="SSF56784">
    <property type="entry name" value="HAD-like"/>
    <property type="match status" value="1"/>
</dbReference>
<dbReference type="InterPro" id="IPR000836">
    <property type="entry name" value="PRTase_dom"/>
</dbReference>
<dbReference type="PANTHER" id="PTHR43344:SF20">
    <property type="entry name" value="URACIL PHOSPHORIBOSYLTRANSFERASE"/>
    <property type="match status" value="1"/>
</dbReference>
<evidence type="ECO:0000313" key="3">
    <source>
        <dbReference type="Proteomes" id="UP000019473"/>
    </source>
</evidence>
<dbReference type="InterPro" id="IPR036412">
    <property type="entry name" value="HAD-like_sf"/>
</dbReference>
<dbReference type="InterPro" id="IPR027417">
    <property type="entry name" value="P-loop_NTPase"/>
</dbReference>
<dbReference type="Pfam" id="PF13207">
    <property type="entry name" value="AAA_17"/>
    <property type="match status" value="1"/>
</dbReference>
<dbReference type="GO" id="GO:0000287">
    <property type="term" value="F:magnesium ion binding"/>
    <property type="evidence" value="ECO:0007669"/>
    <property type="project" value="TreeGrafter"/>
</dbReference>
<protein>
    <recommendedName>
        <fullName evidence="1">Phosphoribosyltransferase domain-containing protein</fullName>
    </recommendedName>
</protein>
<dbReference type="InterPro" id="IPR050582">
    <property type="entry name" value="HAD-like_SerB"/>
</dbReference>
<dbReference type="Pfam" id="PF14681">
    <property type="entry name" value="UPRTase"/>
    <property type="match status" value="1"/>
</dbReference>
<dbReference type="GO" id="GO:0005737">
    <property type="term" value="C:cytoplasm"/>
    <property type="evidence" value="ECO:0007669"/>
    <property type="project" value="TreeGrafter"/>
</dbReference>
<reference evidence="2 3" key="1">
    <citation type="submission" date="2013-03" db="EMBL/GenBank/DDBJ databases">
        <title>The Genome Sequence of Cladophialophora yegresii CBS 114405.</title>
        <authorList>
            <consortium name="The Broad Institute Genomics Platform"/>
            <person name="Cuomo C."/>
            <person name="de Hoog S."/>
            <person name="Gorbushina A."/>
            <person name="Walker B."/>
            <person name="Young S.K."/>
            <person name="Zeng Q."/>
            <person name="Gargeya S."/>
            <person name="Fitzgerald M."/>
            <person name="Haas B."/>
            <person name="Abouelleil A."/>
            <person name="Allen A.W."/>
            <person name="Alvarado L."/>
            <person name="Arachchi H.M."/>
            <person name="Berlin A.M."/>
            <person name="Chapman S.B."/>
            <person name="Gainer-Dewar J."/>
            <person name="Goldberg J."/>
            <person name="Griggs A."/>
            <person name="Gujja S."/>
            <person name="Hansen M."/>
            <person name="Howarth C."/>
            <person name="Imamovic A."/>
            <person name="Ireland A."/>
            <person name="Larimer J."/>
            <person name="McCowan C."/>
            <person name="Murphy C."/>
            <person name="Pearson M."/>
            <person name="Poon T.W."/>
            <person name="Priest M."/>
            <person name="Roberts A."/>
            <person name="Saif S."/>
            <person name="Shea T."/>
            <person name="Sisk P."/>
            <person name="Sykes S."/>
            <person name="Wortman J."/>
            <person name="Nusbaum C."/>
            <person name="Birren B."/>
        </authorList>
    </citation>
    <scope>NUCLEOTIDE SEQUENCE [LARGE SCALE GENOMIC DNA]</scope>
    <source>
        <strain evidence="2 3">CBS 114405</strain>
    </source>
</reference>
<dbReference type="SUPFAM" id="SSF53271">
    <property type="entry name" value="PRTase-like"/>
    <property type="match status" value="1"/>
</dbReference>
<dbReference type="AlphaFoldDB" id="W9VVZ2"/>
<dbReference type="HOGENOM" id="CLU_012235_1_0_1"/>
<dbReference type="GO" id="GO:0006564">
    <property type="term" value="P:L-serine biosynthetic process"/>
    <property type="evidence" value="ECO:0007669"/>
    <property type="project" value="TreeGrafter"/>
</dbReference>
<evidence type="ECO:0000313" key="2">
    <source>
        <dbReference type="EMBL" id="EXJ56391.1"/>
    </source>
</evidence>
<dbReference type="EMBL" id="AMGW01000005">
    <property type="protein sequence ID" value="EXJ56391.1"/>
    <property type="molecule type" value="Genomic_DNA"/>
</dbReference>
<dbReference type="Gene3D" id="3.40.50.300">
    <property type="entry name" value="P-loop containing nucleotide triphosphate hydrolases"/>
    <property type="match status" value="1"/>
</dbReference>
<gene>
    <name evidence="2" type="ORF">A1O7_06734</name>
</gene>
<dbReference type="Proteomes" id="UP000019473">
    <property type="component" value="Unassembled WGS sequence"/>
</dbReference>
<dbReference type="VEuPathDB" id="FungiDB:A1O7_06734"/>
<dbReference type="SUPFAM" id="SSF52540">
    <property type="entry name" value="P-loop containing nucleoside triphosphate hydrolases"/>
    <property type="match status" value="1"/>
</dbReference>
<feature type="domain" description="Phosphoribosyltransferase" evidence="1">
    <location>
        <begin position="478"/>
        <end position="674"/>
    </location>
</feature>
<dbReference type="CDD" id="cd06223">
    <property type="entry name" value="PRTases_typeI"/>
    <property type="match status" value="1"/>
</dbReference>
<dbReference type="STRING" id="1182544.W9VVZ2"/>
<dbReference type="GO" id="GO:0036424">
    <property type="term" value="F:L-phosphoserine phosphatase activity"/>
    <property type="evidence" value="ECO:0007669"/>
    <property type="project" value="TreeGrafter"/>
</dbReference>
<dbReference type="PANTHER" id="PTHR43344">
    <property type="entry name" value="PHOSPHOSERINE PHOSPHATASE"/>
    <property type="match status" value="1"/>
</dbReference>
<evidence type="ECO:0000259" key="1">
    <source>
        <dbReference type="Pfam" id="PF14681"/>
    </source>
</evidence>
<comment type="caution">
    <text evidence="2">The sequence shown here is derived from an EMBL/GenBank/DDBJ whole genome shotgun (WGS) entry which is preliminary data.</text>
</comment>
<dbReference type="Pfam" id="PF12710">
    <property type="entry name" value="HAD"/>
    <property type="match status" value="1"/>
</dbReference>
<dbReference type="RefSeq" id="XP_007758925.1">
    <property type="nucleotide sequence ID" value="XM_007760735.1"/>
</dbReference>
<dbReference type="OrthoDB" id="5416609at2759"/>
<dbReference type="GeneID" id="19181310"/>
<proteinExistence type="predicted"/>
<keyword evidence="3" id="KW-1185">Reference proteome</keyword>
<name>W9VVZ2_9EURO</name>
<accession>W9VVZ2</accession>
<dbReference type="Gene3D" id="3.40.50.2020">
    <property type="match status" value="1"/>
</dbReference>